<gene>
    <name evidence="2" type="ORF">TBRA_LOCUS8657</name>
</gene>
<proteinExistence type="predicted"/>
<evidence type="ECO:0000313" key="2">
    <source>
        <dbReference type="EMBL" id="CAB0036809.1"/>
    </source>
</evidence>
<feature type="domain" description="Endonuclease/exonuclease/phosphatase" evidence="1">
    <location>
        <begin position="80"/>
        <end position="196"/>
    </location>
</feature>
<evidence type="ECO:0000259" key="1">
    <source>
        <dbReference type="Pfam" id="PF14529"/>
    </source>
</evidence>
<dbReference type="SUPFAM" id="SSF56219">
    <property type="entry name" value="DNase I-like"/>
    <property type="match status" value="1"/>
</dbReference>
<name>A0A6H5IM22_9HYME</name>
<feature type="non-terminal residue" evidence="2">
    <location>
        <position position="391"/>
    </location>
</feature>
<dbReference type="Proteomes" id="UP000479190">
    <property type="component" value="Unassembled WGS sequence"/>
</dbReference>
<dbReference type="OrthoDB" id="7554634at2759"/>
<sequence>MRFYKRALETGKIEDVSRKSLYRGKKKKDKFLGPSTTFFRTHKGIYVITHMVNRMSTHAPQYRSAQREQGNITPGPANDIYVFSVYAPPRLTDEEFSALLANVTEEAQGKRPLVLAGDFNAWSMEWGCSETRARGTALMDSLAPLDVVLLNTGNTPTFVGPNGQSIIDVTFVSDTLAPRTTSWQVSKLYTHSDHQALLFGIRDARPPGPAPHRSCRWNSRSLNEMSFTTMMAGAEITQRSAEEMAAELMSAITGACDASMARVTGRGRHGPVYWWTDGISDLRRACMRARRLAQRARGRPNEDARRADFTTARHRLRAAIRASKRQCWSRLCEEVDHDAWGRPYETVMSRLRGPRARPPSSATLVRRAVAALFPVAAEVLSPPPSPSGDAA</sequence>
<dbReference type="AlphaFoldDB" id="A0A6H5IM22"/>
<dbReference type="PANTHER" id="PTHR33273:SF4">
    <property type="entry name" value="ENDONUCLEASE_EXONUCLEASE_PHOSPHATASE DOMAIN-CONTAINING PROTEIN"/>
    <property type="match status" value="1"/>
</dbReference>
<dbReference type="Pfam" id="PF14529">
    <property type="entry name" value="Exo_endo_phos_2"/>
    <property type="match status" value="1"/>
</dbReference>
<dbReference type="PANTHER" id="PTHR33273">
    <property type="entry name" value="DOMAIN-CONTAINING PROTEIN, PUTATIVE-RELATED"/>
    <property type="match status" value="1"/>
</dbReference>
<dbReference type="InterPro" id="IPR036691">
    <property type="entry name" value="Endo/exonu/phosph_ase_sf"/>
</dbReference>
<accession>A0A6H5IM22</accession>
<dbReference type="GO" id="GO:0003824">
    <property type="term" value="F:catalytic activity"/>
    <property type="evidence" value="ECO:0007669"/>
    <property type="project" value="InterPro"/>
</dbReference>
<dbReference type="Gene3D" id="3.60.10.10">
    <property type="entry name" value="Endonuclease/exonuclease/phosphatase"/>
    <property type="match status" value="1"/>
</dbReference>
<protein>
    <recommendedName>
        <fullName evidence="1">Endonuclease/exonuclease/phosphatase domain-containing protein</fullName>
    </recommendedName>
</protein>
<dbReference type="EMBL" id="CADCXV010000829">
    <property type="protein sequence ID" value="CAB0036809.1"/>
    <property type="molecule type" value="Genomic_DNA"/>
</dbReference>
<evidence type="ECO:0000313" key="3">
    <source>
        <dbReference type="Proteomes" id="UP000479190"/>
    </source>
</evidence>
<organism evidence="2 3">
    <name type="scientific">Trichogramma brassicae</name>
    <dbReference type="NCBI Taxonomy" id="86971"/>
    <lineage>
        <taxon>Eukaryota</taxon>
        <taxon>Metazoa</taxon>
        <taxon>Ecdysozoa</taxon>
        <taxon>Arthropoda</taxon>
        <taxon>Hexapoda</taxon>
        <taxon>Insecta</taxon>
        <taxon>Pterygota</taxon>
        <taxon>Neoptera</taxon>
        <taxon>Endopterygota</taxon>
        <taxon>Hymenoptera</taxon>
        <taxon>Apocrita</taxon>
        <taxon>Proctotrupomorpha</taxon>
        <taxon>Chalcidoidea</taxon>
        <taxon>Trichogrammatidae</taxon>
        <taxon>Trichogramma</taxon>
    </lineage>
</organism>
<dbReference type="CDD" id="cd09077">
    <property type="entry name" value="R1-I-EN"/>
    <property type="match status" value="1"/>
</dbReference>
<keyword evidence="3" id="KW-1185">Reference proteome</keyword>
<dbReference type="InterPro" id="IPR005135">
    <property type="entry name" value="Endo/exonuclease/phosphatase"/>
</dbReference>
<reference evidence="2 3" key="1">
    <citation type="submission" date="2020-02" db="EMBL/GenBank/DDBJ databases">
        <authorList>
            <person name="Ferguson B K."/>
        </authorList>
    </citation>
    <scope>NUCLEOTIDE SEQUENCE [LARGE SCALE GENOMIC DNA]</scope>
</reference>